<evidence type="ECO:0000256" key="15">
    <source>
        <dbReference type="PIRSR" id="PIRSR606539-3"/>
    </source>
</evidence>
<dbReference type="SFLD" id="SFLDF00027">
    <property type="entry name" value="p-type_atpase"/>
    <property type="match status" value="1"/>
</dbReference>
<feature type="region of interest" description="Disordered" evidence="17">
    <location>
        <begin position="1345"/>
        <end position="1371"/>
    </location>
</feature>
<comment type="cofactor">
    <cofactor evidence="15">
        <name>Mg(2+)</name>
        <dbReference type="ChEBI" id="CHEBI:18420"/>
    </cofactor>
</comment>
<dbReference type="Pfam" id="PF13246">
    <property type="entry name" value="Cation_ATPase"/>
    <property type="match status" value="1"/>
</dbReference>
<dbReference type="PRINTS" id="PR00119">
    <property type="entry name" value="CATATPASE"/>
</dbReference>
<dbReference type="GO" id="GO:0005886">
    <property type="term" value="C:plasma membrane"/>
    <property type="evidence" value="ECO:0007669"/>
    <property type="project" value="TreeGrafter"/>
</dbReference>
<dbReference type="InterPro" id="IPR032631">
    <property type="entry name" value="P-type_ATPase_N"/>
</dbReference>
<keyword evidence="10 16" id="KW-1133">Transmembrane helix</keyword>
<dbReference type="SUPFAM" id="SSF81660">
    <property type="entry name" value="Metal cation-transporting ATPase, ATP-binding domain N"/>
    <property type="match status" value="1"/>
</dbReference>
<dbReference type="GO" id="GO:0140326">
    <property type="term" value="F:ATPase-coupled intramembrane lipid transporter activity"/>
    <property type="evidence" value="ECO:0007669"/>
    <property type="project" value="UniProtKB-EC"/>
</dbReference>
<feature type="binding site" evidence="14">
    <location>
        <position position="803"/>
    </location>
    <ligand>
        <name>ATP</name>
        <dbReference type="ChEBI" id="CHEBI:30616"/>
    </ligand>
</feature>
<dbReference type="InterPro" id="IPR032630">
    <property type="entry name" value="P_typ_ATPase_c"/>
</dbReference>
<accession>A0A7R9U359</accession>
<protein>
    <recommendedName>
        <fullName evidence="16">Phospholipid-transporting ATPase</fullName>
        <ecNumber evidence="16">7.6.2.1</ecNumber>
    </recommendedName>
</protein>
<evidence type="ECO:0000256" key="5">
    <source>
        <dbReference type="ARBA" id="ARBA00022723"/>
    </source>
</evidence>
<feature type="binding site" evidence="14">
    <location>
        <position position="458"/>
    </location>
    <ligand>
        <name>ATP</name>
        <dbReference type="ChEBI" id="CHEBI:30616"/>
    </ligand>
</feature>
<feature type="compositionally biased region" description="Polar residues" evidence="17">
    <location>
        <begin position="1354"/>
        <end position="1365"/>
    </location>
</feature>
<feature type="binding site" evidence="14">
    <location>
        <position position="714"/>
    </location>
    <ligand>
        <name>ATP</name>
        <dbReference type="ChEBI" id="CHEBI:30616"/>
    </ligand>
</feature>
<feature type="transmembrane region" description="Helical" evidence="16">
    <location>
        <begin position="1191"/>
        <end position="1209"/>
    </location>
</feature>
<evidence type="ECO:0000313" key="20">
    <source>
        <dbReference type="EMBL" id="CAD8253031.1"/>
    </source>
</evidence>
<evidence type="ECO:0000256" key="8">
    <source>
        <dbReference type="ARBA" id="ARBA00022842"/>
    </source>
</evidence>
<feature type="domain" description="P-type ATPase C-terminal" evidence="19">
    <location>
        <begin position="1038"/>
        <end position="1297"/>
    </location>
</feature>
<dbReference type="SFLD" id="SFLDG00002">
    <property type="entry name" value="C1.7:_P-type_atpase_like"/>
    <property type="match status" value="1"/>
</dbReference>
<feature type="transmembrane region" description="Helical" evidence="16">
    <location>
        <begin position="1104"/>
        <end position="1122"/>
    </location>
</feature>
<dbReference type="InterPro" id="IPR044492">
    <property type="entry name" value="P_typ_ATPase_HD_dom"/>
</dbReference>
<dbReference type="InterPro" id="IPR023299">
    <property type="entry name" value="ATPase_P-typ_cyto_dom_N"/>
</dbReference>
<feature type="binding site" evidence="15">
    <location>
        <position position="1012"/>
    </location>
    <ligand>
        <name>Mg(2+)</name>
        <dbReference type="ChEBI" id="CHEBI:18420"/>
    </ligand>
</feature>
<evidence type="ECO:0000256" key="12">
    <source>
        <dbReference type="ARBA" id="ARBA00034036"/>
    </source>
</evidence>
<dbReference type="Gene3D" id="2.70.150.10">
    <property type="entry name" value="Calcium-transporting ATPase, cytoplasmic transduction domain A"/>
    <property type="match status" value="1"/>
</dbReference>
<feature type="transmembrane region" description="Helical" evidence="16">
    <location>
        <begin position="1152"/>
        <end position="1171"/>
    </location>
</feature>
<dbReference type="GO" id="GO:0016887">
    <property type="term" value="F:ATP hydrolysis activity"/>
    <property type="evidence" value="ECO:0007669"/>
    <property type="project" value="InterPro"/>
</dbReference>
<keyword evidence="6 14" id="KW-0547">Nucleotide-binding</keyword>
<keyword evidence="8 15" id="KW-0460">Magnesium</keyword>
<feature type="binding site" evidence="14">
    <location>
        <position position="802"/>
    </location>
    <ligand>
        <name>ATP</name>
        <dbReference type="ChEBI" id="CHEBI:30616"/>
    </ligand>
</feature>
<dbReference type="InterPro" id="IPR018303">
    <property type="entry name" value="ATPase_P-typ_P_site"/>
</dbReference>
<feature type="binding site" evidence="14">
    <location>
        <position position="674"/>
    </location>
    <ligand>
        <name>ATP</name>
        <dbReference type="ChEBI" id="CHEBI:30616"/>
    </ligand>
</feature>
<feature type="active site" description="4-aspartylphosphate intermediate" evidence="13">
    <location>
        <position position="458"/>
    </location>
</feature>
<evidence type="ECO:0000259" key="19">
    <source>
        <dbReference type="Pfam" id="PF16212"/>
    </source>
</evidence>
<evidence type="ECO:0000256" key="11">
    <source>
        <dbReference type="ARBA" id="ARBA00023136"/>
    </source>
</evidence>
<feature type="binding site" evidence="14">
    <location>
        <position position="1016"/>
    </location>
    <ligand>
        <name>ATP</name>
        <dbReference type="ChEBI" id="CHEBI:30616"/>
    </ligand>
</feature>
<keyword evidence="4 16" id="KW-0812">Transmembrane</keyword>
<feature type="binding site" evidence="15">
    <location>
        <position position="460"/>
    </location>
    <ligand>
        <name>Mg(2+)</name>
        <dbReference type="ChEBI" id="CHEBI:18420"/>
    </ligand>
</feature>
<dbReference type="Gene3D" id="1.20.1110.10">
    <property type="entry name" value="Calcium-transporting ATPase, transmembrane domain"/>
    <property type="match status" value="1"/>
</dbReference>
<organism evidence="20">
    <name type="scientific">Pinguiococcus pyrenoidosus</name>
    <dbReference type="NCBI Taxonomy" id="172671"/>
    <lineage>
        <taxon>Eukaryota</taxon>
        <taxon>Sar</taxon>
        <taxon>Stramenopiles</taxon>
        <taxon>Ochrophyta</taxon>
        <taxon>Pinguiophyceae</taxon>
        <taxon>Pinguiochrysidales</taxon>
        <taxon>Pinguiochrysidaceae</taxon>
        <taxon>Pinguiococcus</taxon>
    </lineage>
</organism>
<feature type="binding site" evidence="14">
    <location>
        <position position="985"/>
    </location>
    <ligand>
        <name>ATP</name>
        <dbReference type="ChEBI" id="CHEBI:30616"/>
    </ligand>
</feature>
<feature type="transmembrane region" description="Helical" evidence="16">
    <location>
        <begin position="321"/>
        <end position="342"/>
    </location>
</feature>
<dbReference type="InterPro" id="IPR023298">
    <property type="entry name" value="ATPase_P-typ_TM_dom_sf"/>
</dbReference>
<evidence type="ECO:0000259" key="18">
    <source>
        <dbReference type="Pfam" id="PF16209"/>
    </source>
</evidence>
<keyword evidence="9 16" id="KW-1278">Translocase</keyword>
<evidence type="ECO:0000256" key="9">
    <source>
        <dbReference type="ARBA" id="ARBA00022967"/>
    </source>
</evidence>
<evidence type="ECO:0000256" key="13">
    <source>
        <dbReference type="PIRSR" id="PIRSR606539-1"/>
    </source>
</evidence>
<evidence type="ECO:0000256" key="10">
    <source>
        <dbReference type="ARBA" id="ARBA00022989"/>
    </source>
</evidence>
<name>A0A7R9U359_9STRA</name>
<dbReference type="EMBL" id="HBEA01003366">
    <property type="protein sequence ID" value="CAD8253031.1"/>
    <property type="molecule type" value="Transcribed_RNA"/>
</dbReference>
<feature type="transmembrane region" description="Helical" evidence="16">
    <location>
        <begin position="1069"/>
        <end position="1092"/>
    </location>
</feature>
<evidence type="ECO:0000256" key="4">
    <source>
        <dbReference type="ARBA" id="ARBA00022692"/>
    </source>
</evidence>
<evidence type="ECO:0000256" key="14">
    <source>
        <dbReference type="PIRSR" id="PIRSR606539-2"/>
    </source>
</evidence>
<comment type="subcellular location">
    <subcellularLocation>
        <location evidence="1">Endomembrane system</location>
        <topology evidence="1">Multi-pass membrane protein</topology>
    </subcellularLocation>
    <subcellularLocation>
        <location evidence="16">Membrane</location>
        <topology evidence="16">Multi-pass membrane protein</topology>
    </subcellularLocation>
</comment>
<keyword evidence="11 16" id="KW-0472">Membrane</keyword>
<dbReference type="InterPro" id="IPR008250">
    <property type="entry name" value="ATPase_P-typ_transduc_dom_A_sf"/>
</dbReference>
<feature type="domain" description="P-type ATPase N-terminal" evidence="18">
    <location>
        <begin position="51"/>
        <end position="111"/>
    </location>
</feature>
<dbReference type="InterPro" id="IPR001757">
    <property type="entry name" value="P_typ_ATPase"/>
</dbReference>
<dbReference type="GO" id="GO:0045332">
    <property type="term" value="P:phospholipid translocation"/>
    <property type="evidence" value="ECO:0007669"/>
    <property type="project" value="TreeGrafter"/>
</dbReference>
<evidence type="ECO:0000256" key="3">
    <source>
        <dbReference type="ARBA" id="ARBA00022448"/>
    </source>
</evidence>
<dbReference type="InterPro" id="IPR036412">
    <property type="entry name" value="HAD-like_sf"/>
</dbReference>
<dbReference type="NCBIfam" id="TIGR01494">
    <property type="entry name" value="ATPase_P-type"/>
    <property type="match status" value="1"/>
</dbReference>
<feature type="transmembrane region" description="Helical" evidence="16">
    <location>
        <begin position="1216"/>
        <end position="1236"/>
    </location>
</feature>
<dbReference type="Gene3D" id="3.40.1110.10">
    <property type="entry name" value="Calcium-transporting ATPase, cytoplasmic domain N"/>
    <property type="match status" value="2"/>
</dbReference>
<proteinExistence type="inferred from homology"/>
<feature type="binding site" evidence="14">
    <location>
        <position position="459"/>
    </location>
    <ligand>
        <name>ATP</name>
        <dbReference type="ChEBI" id="CHEBI:30616"/>
    </ligand>
</feature>
<feature type="binding site" evidence="14">
    <location>
        <position position="650"/>
    </location>
    <ligand>
        <name>ATP</name>
        <dbReference type="ChEBI" id="CHEBI:30616"/>
    </ligand>
</feature>
<feature type="binding site" evidence="15">
    <location>
        <position position="458"/>
    </location>
    <ligand>
        <name>Mg(2+)</name>
        <dbReference type="ChEBI" id="CHEBI:18420"/>
    </ligand>
</feature>
<feature type="region of interest" description="Disordered" evidence="17">
    <location>
        <begin position="867"/>
        <end position="930"/>
    </location>
</feature>
<feature type="binding site" evidence="15">
    <location>
        <position position="1016"/>
    </location>
    <ligand>
        <name>Mg(2+)</name>
        <dbReference type="ChEBI" id="CHEBI:18420"/>
    </ligand>
</feature>
<dbReference type="NCBIfam" id="TIGR01652">
    <property type="entry name" value="ATPase-Plipid"/>
    <property type="match status" value="1"/>
</dbReference>
<keyword evidence="3" id="KW-0813">Transport</keyword>
<evidence type="ECO:0000256" key="7">
    <source>
        <dbReference type="ARBA" id="ARBA00022840"/>
    </source>
</evidence>
<evidence type="ECO:0000256" key="1">
    <source>
        <dbReference type="ARBA" id="ARBA00004127"/>
    </source>
</evidence>
<dbReference type="GO" id="GO:0012505">
    <property type="term" value="C:endomembrane system"/>
    <property type="evidence" value="ECO:0007669"/>
    <property type="project" value="UniProtKB-SubCell"/>
</dbReference>
<feature type="compositionally biased region" description="Polar residues" evidence="17">
    <location>
        <begin position="1476"/>
        <end position="1487"/>
    </location>
</feature>
<feature type="binding site" evidence="14">
    <location>
        <position position="991"/>
    </location>
    <ligand>
        <name>ATP</name>
        <dbReference type="ChEBI" id="CHEBI:30616"/>
    </ligand>
</feature>
<dbReference type="SFLD" id="SFLDS00003">
    <property type="entry name" value="Haloacid_Dehalogenase"/>
    <property type="match status" value="1"/>
</dbReference>
<dbReference type="SUPFAM" id="SSF81653">
    <property type="entry name" value="Calcium ATPase, transduction domain A"/>
    <property type="match status" value="1"/>
</dbReference>
<evidence type="ECO:0000256" key="16">
    <source>
        <dbReference type="RuleBase" id="RU362033"/>
    </source>
</evidence>
<dbReference type="Pfam" id="PF16209">
    <property type="entry name" value="PhoLip_ATPase_N"/>
    <property type="match status" value="1"/>
</dbReference>
<gene>
    <name evidence="20" type="ORF">PPYR1160_LOCUS2523</name>
</gene>
<feature type="binding site" evidence="14">
    <location>
        <position position="801"/>
    </location>
    <ligand>
        <name>ATP</name>
        <dbReference type="ChEBI" id="CHEBI:30616"/>
    </ligand>
</feature>
<dbReference type="SUPFAM" id="SSF56784">
    <property type="entry name" value="HAD-like"/>
    <property type="match status" value="1"/>
</dbReference>
<evidence type="ECO:0000256" key="17">
    <source>
        <dbReference type="SAM" id="MobiDB-lite"/>
    </source>
</evidence>
<dbReference type="EC" id="7.6.2.1" evidence="16"/>
<feature type="region of interest" description="Disordered" evidence="17">
    <location>
        <begin position="1470"/>
        <end position="1508"/>
    </location>
</feature>
<sequence length="1508" mass="170007">MDLHKAWAFLSGLVGSIGDALPPSPPRGWPDRARPEDLVAQPRRVVKVNASQNFAFRTNFVRSYRYTPATFLPLFLYESFHPLYKGANFYFLVIAILQTVSEISNTNGFPTMLGPILIILIVDGVMAVLEDVEKHEADRIANGSLTSVLQSDGTWGEPIPWMDVQVGDIIRVKNREISPADLLILAVAEPDPAHVSGLCYIETKSLDGETNLKMRQACKATLRGSLAEIRQLEATVELEHPNANMHSMDAVLNIAGGPSKFEKGDKPVAYDSVMLRGVTLRNTEWLAGLVLNTGSDTKIIMSSTERTFKQSRMEKMVNKQLIWIVALLIFVCTIAALGNVIANLREVEDHWYLYPDEVFFANSTRPIFPTLGEGEGVGTDELRDQGVNFVIMFFYYFLLFANFIPISLYVSMAIMKSGQAYFMQQDLQMYHAETDSPCQVKNMKLNEQLGQVSHIFSDKTGTLTCNVMDFRKCIIGGVQYGRGTTAIGEASASVTGKVIPDEDLEANEVGEDVGIPHVAFWDPKIWRALRGDSKGGAKHAERIENFFRVLSLCHTVTPEKDDAGGITYSASSPDDEALVYGAKYFGFYFCQRTDGAALIKVGDRLGERFAAEYIRKGGLGRKYRNSPGNVLPKEDLTHDESYELLEILEFNSTRKRMSVIVKHKESGKIWLFSKGADSVMKERLKCFETRDAQDMQEYYTTDRQLQELAEEGLRTLLVGGKSMTEAEYKAWDAKFLSASANLDQIKLRKEGHPNEIDRLMDEIEHGLELFGATAIEDRLQDEVPETIAILMKAGIKIWVLTGDKEETAINIGRACRLIKKEMELIVINEKRIEETDGSFADILTEQADDIQARLDKWHQQHDRLMRSPRHAGAFASQSKEPDEEDGEGFSHMSQARVRSRFSRNTSGELVDEEGISLRSTPEDRPSTGSRMRAASRRALQSIAATRPTFALVVDGMSLSRGLQSEEDKDKLLRLSLLCDSVVACRVSPKQKQQIVKMVQDGDSDVQSLAIGDGANDVAMIKGAHVGVGISGQEGMQAVNNSDYAIAQFKFLRRLLMVQGRYNYRRMAKAVLYIFYKNLLFTMTNFWMAFWNLMSGQKYLIEASVQLYNVFFTGVPVLLFGIWDRDVKDTSAISIPALYTPCIHNEHFNTFLFWRWIFEAILQSLIISYLPLGLLHSGDADADGNITTLWEYGAAIITLVVWTANVKIFMHQNSWTWWQFALWWLTLSTWWITGFAFEELSRQANNITQWTGDDQNFVGVFTQLMENRNFWLIFILVSVFVWGRDFIWKSYARMFRPSVYMVVQELDNNLGDPEETDEHYDNIHQKLSRKHRAARWQREKQKSMALLEGRRSRGATPTSSGRNSPSAGDHLRSVSLDSRGRFFTEDGIPFVRSRSFGSDAFSRSESAGSPPRAFSCRQLQRINSMRSVDSSGFAASYDEESVVAERSRIMRFRKSAQRAVDKTIVTPMKRLSEVVTGRSSDSLGSDQRGSAPKEFGSPFGAEERKSSRE</sequence>
<dbReference type="PROSITE" id="PS00154">
    <property type="entry name" value="ATPASE_E1_E2"/>
    <property type="match status" value="1"/>
</dbReference>
<dbReference type="PANTHER" id="PTHR24092">
    <property type="entry name" value="PROBABLE PHOSPHOLIPID-TRANSPORTING ATPASE"/>
    <property type="match status" value="1"/>
</dbReference>
<feature type="transmembrane region" description="Helical" evidence="16">
    <location>
        <begin position="1269"/>
        <end position="1286"/>
    </location>
</feature>
<dbReference type="PANTHER" id="PTHR24092:SF180">
    <property type="entry name" value="PHOSPHOLIPID-TRANSPORTING ATPASE DNF1-RELATED"/>
    <property type="match status" value="1"/>
</dbReference>
<feature type="binding site" evidence="14">
    <location>
        <position position="1015"/>
    </location>
    <ligand>
        <name>ATP</name>
        <dbReference type="ChEBI" id="CHEBI:30616"/>
    </ligand>
</feature>
<dbReference type="InterPro" id="IPR006539">
    <property type="entry name" value="P-type_ATPase_IV"/>
</dbReference>
<dbReference type="GO" id="GO:0000287">
    <property type="term" value="F:magnesium ion binding"/>
    <property type="evidence" value="ECO:0007669"/>
    <property type="project" value="UniProtKB-UniRule"/>
</dbReference>
<dbReference type="GO" id="GO:0005524">
    <property type="term" value="F:ATP binding"/>
    <property type="evidence" value="ECO:0007669"/>
    <property type="project" value="UniProtKB-UniRule"/>
</dbReference>
<dbReference type="Pfam" id="PF16212">
    <property type="entry name" value="PhoLip_ATPase_C"/>
    <property type="match status" value="1"/>
</dbReference>
<reference evidence="20" key="1">
    <citation type="submission" date="2021-01" db="EMBL/GenBank/DDBJ databases">
        <authorList>
            <person name="Corre E."/>
            <person name="Pelletier E."/>
            <person name="Niang G."/>
            <person name="Scheremetjew M."/>
            <person name="Finn R."/>
            <person name="Kale V."/>
            <person name="Holt S."/>
            <person name="Cochrane G."/>
            <person name="Meng A."/>
            <person name="Brown T."/>
            <person name="Cohen L."/>
        </authorList>
    </citation>
    <scope>NUCLEOTIDE SEQUENCE</scope>
    <source>
        <strain evidence="20">CCMP2078</strain>
    </source>
</reference>
<keyword evidence="5 15" id="KW-0479">Metal-binding</keyword>
<comment type="similarity">
    <text evidence="2 16">Belongs to the cation transport ATPase (P-type) (TC 3.A.3) family. Type IV subfamily.</text>
</comment>
<comment type="catalytic activity">
    <reaction evidence="12 16">
        <text>ATP + H2O + phospholipidSide 1 = ADP + phosphate + phospholipidSide 2.</text>
        <dbReference type="EC" id="7.6.2.1"/>
    </reaction>
</comment>
<keyword evidence="7 14" id="KW-0067">ATP-binding</keyword>
<dbReference type="SUPFAM" id="SSF81665">
    <property type="entry name" value="Calcium ATPase, transmembrane domain M"/>
    <property type="match status" value="1"/>
</dbReference>
<dbReference type="Gene3D" id="3.40.50.1000">
    <property type="entry name" value="HAD superfamily/HAD-like"/>
    <property type="match status" value="2"/>
</dbReference>
<feature type="binding site" evidence="14">
    <location>
        <position position="460"/>
    </location>
    <ligand>
        <name>ATP</name>
        <dbReference type="ChEBI" id="CHEBI:30616"/>
    </ligand>
</feature>
<evidence type="ECO:0000256" key="6">
    <source>
        <dbReference type="ARBA" id="ARBA00022741"/>
    </source>
</evidence>
<evidence type="ECO:0000256" key="2">
    <source>
        <dbReference type="ARBA" id="ARBA00008109"/>
    </source>
</evidence>
<feature type="transmembrane region" description="Helical" evidence="16">
    <location>
        <begin position="393"/>
        <end position="415"/>
    </location>
</feature>
<dbReference type="InterPro" id="IPR023214">
    <property type="entry name" value="HAD_sf"/>
</dbReference>